<dbReference type="RefSeq" id="WP_035020583.1">
    <property type="nucleotide sequence ID" value="NZ_CP084916.1"/>
</dbReference>
<dbReference type="AlphaFoldDB" id="A0A1H0ZKZ0"/>
<reference evidence="2" key="1">
    <citation type="submission" date="2016-10" db="EMBL/GenBank/DDBJ databases">
        <authorList>
            <person name="Varghese N."/>
            <person name="Submissions S."/>
        </authorList>
    </citation>
    <scope>NUCLEOTIDE SEQUENCE [LARGE SCALE GENOMIC DNA]</scope>
    <source>
        <strain evidence="2">MPL-11</strain>
    </source>
</reference>
<protein>
    <submittedName>
        <fullName evidence="1">Protein involved in ribonucleotide reduction</fullName>
    </submittedName>
</protein>
<dbReference type="NCBIfam" id="NF002714">
    <property type="entry name" value="PRK02551.1"/>
    <property type="match status" value="1"/>
</dbReference>
<evidence type="ECO:0000313" key="2">
    <source>
        <dbReference type="Proteomes" id="UP000199481"/>
    </source>
</evidence>
<dbReference type="OrthoDB" id="350535at2"/>
<accession>A0A1H0ZKZ0</accession>
<dbReference type="Pfam" id="PF07972">
    <property type="entry name" value="Flavodoxin_NdrI"/>
    <property type="match status" value="1"/>
</dbReference>
<dbReference type="GO" id="GO:0010181">
    <property type="term" value="F:FMN binding"/>
    <property type="evidence" value="ECO:0007669"/>
    <property type="project" value="InterPro"/>
</dbReference>
<name>A0A1H0ZKZ0_9LACT</name>
<organism evidence="1 2">
    <name type="scientific">Carnobacterium viridans</name>
    <dbReference type="NCBI Taxonomy" id="174587"/>
    <lineage>
        <taxon>Bacteria</taxon>
        <taxon>Bacillati</taxon>
        <taxon>Bacillota</taxon>
        <taxon>Bacilli</taxon>
        <taxon>Lactobacillales</taxon>
        <taxon>Carnobacteriaceae</taxon>
        <taxon>Carnobacterium</taxon>
    </lineage>
</organism>
<dbReference type="InterPro" id="IPR004465">
    <property type="entry name" value="RNR_NrdI"/>
</dbReference>
<dbReference type="InterPro" id="IPR029039">
    <property type="entry name" value="Flavoprotein-like_sf"/>
</dbReference>
<proteinExistence type="predicted"/>
<keyword evidence="2" id="KW-1185">Reference proteome</keyword>
<dbReference type="Proteomes" id="UP000199481">
    <property type="component" value="Unassembled WGS sequence"/>
</dbReference>
<dbReference type="PIRSF" id="PIRSF005087">
    <property type="entry name" value="NrdI"/>
    <property type="match status" value="1"/>
</dbReference>
<dbReference type="EMBL" id="FNJW01000008">
    <property type="protein sequence ID" value="SDQ28034.1"/>
    <property type="molecule type" value="Genomic_DNA"/>
</dbReference>
<gene>
    <name evidence="1" type="ORF">SAMN04487752_1579</name>
</gene>
<dbReference type="Gene3D" id="3.40.50.360">
    <property type="match status" value="1"/>
</dbReference>
<sequence length="154" mass="17585">MVNKINIIYISLNGNTKYFVSCLSDYIKENMDVMVESLNIKDLKGETFPVDEPFVSFLPTYLNGGNGIHTGDKEVLTTRLGDFIASNDNFKLCYGIIGSGNRNFNNQFCLSAKQYVERFSFPLIDVFELRGTQTDVKRIANLIIKHHEEFLKKL</sequence>
<evidence type="ECO:0000313" key="1">
    <source>
        <dbReference type="EMBL" id="SDQ28034.1"/>
    </source>
</evidence>
<dbReference type="PANTHER" id="PTHR37297:SF1">
    <property type="entry name" value="PROTEIN NRDI"/>
    <property type="match status" value="1"/>
</dbReference>
<dbReference type="SUPFAM" id="SSF52218">
    <property type="entry name" value="Flavoproteins"/>
    <property type="match status" value="1"/>
</dbReference>
<dbReference type="PANTHER" id="PTHR37297">
    <property type="entry name" value="PROTEIN NRDI"/>
    <property type="match status" value="1"/>
</dbReference>